<proteinExistence type="predicted"/>
<dbReference type="PANTHER" id="PTHR33802:SF1">
    <property type="entry name" value="XK-RELATED PROTEIN"/>
    <property type="match status" value="1"/>
</dbReference>
<accession>A0A9P5SB17</accession>
<keyword evidence="1" id="KW-0812">Transmembrane</keyword>
<evidence type="ECO:0000313" key="3">
    <source>
        <dbReference type="Proteomes" id="UP000748756"/>
    </source>
</evidence>
<protein>
    <submittedName>
        <fullName evidence="2">Uncharacterized protein</fullName>
    </submittedName>
</protein>
<keyword evidence="1" id="KW-0472">Membrane</keyword>
<name>A0A9P5SB17_9FUNG</name>
<reference evidence="2" key="1">
    <citation type="journal article" date="2020" name="Fungal Divers.">
        <title>Resolving the Mortierellaceae phylogeny through synthesis of multi-gene phylogenetics and phylogenomics.</title>
        <authorList>
            <person name="Vandepol N."/>
            <person name="Liber J."/>
            <person name="Desiro A."/>
            <person name="Na H."/>
            <person name="Kennedy M."/>
            <person name="Barry K."/>
            <person name="Grigoriev I.V."/>
            <person name="Miller A.N."/>
            <person name="O'Donnell K."/>
            <person name="Stajich J.E."/>
            <person name="Bonito G."/>
        </authorList>
    </citation>
    <scope>NUCLEOTIDE SEQUENCE</scope>
    <source>
        <strain evidence="2">NRRL 6426</strain>
    </source>
</reference>
<feature type="transmembrane region" description="Helical" evidence="1">
    <location>
        <begin position="229"/>
        <end position="253"/>
    </location>
</feature>
<organism evidence="2 3">
    <name type="scientific">Linnemannia schmuckeri</name>
    <dbReference type="NCBI Taxonomy" id="64567"/>
    <lineage>
        <taxon>Eukaryota</taxon>
        <taxon>Fungi</taxon>
        <taxon>Fungi incertae sedis</taxon>
        <taxon>Mucoromycota</taxon>
        <taxon>Mortierellomycotina</taxon>
        <taxon>Mortierellomycetes</taxon>
        <taxon>Mortierellales</taxon>
        <taxon>Mortierellaceae</taxon>
        <taxon>Linnemannia</taxon>
    </lineage>
</organism>
<keyword evidence="3" id="KW-1185">Reference proteome</keyword>
<feature type="transmembrane region" description="Helical" evidence="1">
    <location>
        <begin position="207"/>
        <end position="223"/>
    </location>
</feature>
<dbReference type="PANTHER" id="PTHR33802">
    <property type="entry name" value="SI:CH211-161H7.5-RELATED"/>
    <property type="match status" value="1"/>
</dbReference>
<feature type="transmembrane region" description="Helical" evidence="1">
    <location>
        <begin position="179"/>
        <end position="200"/>
    </location>
</feature>
<keyword evidence="1" id="KW-1133">Transmembrane helix</keyword>
<gene>
    <name evidence="2" type="ORF">BG015_004166</name>
</gene>
<evidence type="ECO:0000256" key="1">
    <source>
        <dbReference type="SAM" id="Phobius"/>
    </source>
</evidence>
<feature type="transmembrane region" description="Helical" evidence="1">
    <location>
        <begin position="12"/>
        <end position="30"/>
    </location>
</feature>
<evidence type="ECO:0000313" key="2">
    <source>
        <dbReference type="EMBL" id="KAF9157090.1"/>
    </source>
</evidence>
<feature type="transmembrane region" description="Helical" evidence="1">
    <location>
        <begin position="81"/>
        <end position="100"/>
    </location>
</feature>
<feature type="transmembrane region" description="Helical" evidence="1">
    <location>
        <begin position="106"/>
        <end position="124"/>
    </location>
</feature>
<dbReference type="OrthoDB" id="5586934at2759"/>
<comment type="caution">
    <text evidence="2">The sequence shown here is derived from an EMBL/GenBank/DDBJ whole genome shotgun (WGS) entry which is preliminary data.</text>
</comment>
<feature type="transmembrane region" description="Helical" evidence="1">
    <location>
        <begin position="55"/>
        <end position="74"/>
    </location>
</feature>
<dbReference type="AlphaFoldDB" id="A0A9P5SB17"/>
<dbReference type="Proteomes" id="UP000748756">
    <property type="component" value="Unassembled WGS sequence"/>
</dbReference>
<sequence>MAITFHHWPSKVSNVLVYVTLLSGNLYSTFGGDKNQDSPYDSKHKSYITPAQFTFYLWSLIHLLFGGLVIYQWFNDKVHQTVGWHFVIVSILNAIWLALWSSGHTFLAFLTLIFTTGAVSYIYYRLRKDHSADNWFDTLFLDLPFSLYHSWIFVLLVINAFAVFSPINDDPEGPQGPSTFQTILAIAGLGFVASTVVGYIEYKKGDVAGALVLAWYLFGVFAHQQEPAIHWTALGLGIAVSIYTLKPVVLGLVGRQSGESAPLLG</sequence>
<dbReference type="EMBL" id="JAAAUQ010000002">
    <property type="protein sequence ID" value="KAF9157090.1"/>
    <property type="molecule type" value="Genomic_DNA"/>
</dbReference>
<feature type="transmembrane region" description="Helical" evidence="1">
    <location>
        <begin position="145"/>
        <end position="167"/>
    </location>
</feature>